<organism evidence="1 2">
    <name type="scientific">Rhizobium lemnae</name>
    <dbReference type="NCBI Taxonomy" id="1214924"/>
    <lineage>
        <taxon>Bacteria</taxon>
        <taxon>Pseudomonadati</taxon>
        <taxon>Pseudomonadota</taxon>
        <taxon>Alphaproteobacteria</taxon>
        <taxon>Hyphomicrobiales</taxon>
        <taxon>Rhizobiaceae</taxon>
        <taxon>Rhizobium/Agrobacterium group</taxon>
        <taxon>Rhizobium</taxon>
    </lineage>
</organism>
<gene>
    <name evidence="1" type="ORF">ACFOVS_16170</name>
</gene>
<keyword evidence="2" id="KW-1185">Reference proteome</keyword>
<comment type="caution">
    <text evidence="1">The sequence shown here is derived from an EMBL/GenBank/DDBJ whole genome shotgun (WGS) entry which is preliminary data.</text>
</comment>
<sequence>MTIIIDGKAAVASVIEAIASAATSLETSVHRRSGLAVIIVGNEPAKRCFSISPP</sequence>
<protein>
    <recommendedName>
        <fullName evidence="3">Tetrahydrofolate dehydrogenase/cyclohydrolase catalytic domain-containing protein</fullName>
    </recommendedName>
</protein>
<proteinExistence type="predicted"/>
<dbReference type="RefSeq" id="WP_377307291.1">
    <property type="nucleotide sequence ID" value="NZ_JBHSBD010000067.1"/>
</dbReference>
<evidence type="ECO:0000313" key="2">
    <source>
        <dbReference type="Proteomes" id="UP001595697"/>
    </source>
</evidence>
<reference evidence="2" key="1">
    <citation type="journal article" date="2019" name="Int. J. Syst. Evol. Microbiol.">
        <title>The Global Catalogue of Microorganisms (GCM) 10K type strain sequencing project: providing services to taxonomists for standard genome sequencing and annotation.</title>
        <authorList>
            <consortium name="The Broad Institute Genomics Platform"/>
            <consortium name="The Broad Institute Genome Sequencing Center for Infectious Disease"/>
            <person name="Wu L."/>
            <person name="Ma J."/>
        </authorList>
    </citation>
    <scope>NUCLEOTIDE SEQUENCE [LARGE SCALE GENOMIC DNA]</scope>
    <source>
        <strain evidence="2">TBRC 5781</strain>
    </source>
</reference>
<evidence type="ECO:0008006" key="3">
    <source>
        <dbReference type="Google" id="ProtNLM"/>
    </source>
</evidence>
<dbReference type="InterPro" id="IPR046346">
    <property type="entry name" value="Aminoacid_DH-like_N_sf"/>
</dbReference>
<accession>A0ABV8ECM3</accession>
<evidence type="ECO:0000313" key="1">
    <source>
        <dbReference type="EMBL" id="MFC3969649.1"/>
    </source>
</evidence>
<dbReference type="SUPFAM" id="SSF53223">
    <property type="entry name" value="Aminoacid dehydrogenase-like, N-terminal domain"/>
    <property type="match status" value="1"/>
</dbReference>
<name>A0ABV8ECM3_9HYPH</name>
<dbReference type="Proteomes" id="UP001595697">
    <property type="component" value="Unassembled WGS sequence"/>
</dbReference>
<dbReference type="EMBL" id="JBHSBD010000067">
    <property type="protein sequence ID" value="MFC3969649.1"/>
    <property type="molecule type" value="Genomic_DNA"/>
</dbReference>